<evidence type="ECO:0000256" key="4">
    <source>
        <dbReference type="ARBA" id="ARBA00022679"/>
    </source>
</evidence>
<dbReference type="GO" id="GO:0000155">
    <property type="term" value="F:phosphorelay sensor kinase activity"/>
    <property type="evidence" value="ECO:0007669"/>
    <property type="project" value="InterPro"/>
</dbReference>
<keyword evidence="3" id="KW-0597">Phosphoprotein</keyword>
<protein>
    <recommendedName>
        <fullName evidence="2">histidine kinase</fullName>
        <ecNumber evidence="2">2.7.13.3</ecNumber>
    </recommendedName>
</protein>
<dbReference type="Proteomes" id="UP000092207">
    <property type="component" value="Unassembled WGS sequence"/>
</dbReference>
<evidence type="ECO:0000256" key="1">
    <source>
        <dbReference type="ARBA" id="ARBA00000085"/>
    </source>
</evidence>
<dbReference type="GO" id="GO:0005524">
    <property type="term" value="F:ATP binding"/>
    <property type="evidence" value="ECO:0007669"/>
    <property type="project" value="UniProtKB-KW"/>
</dbReference>
<dbReference type="InterPro" id="IPR029016">
    <property type="entry name" value="GAF-like_dom_sf"/>
</dbReference>
<dbReference type="EMBL" id="LZJY01000007">
    <property type="protein sequence ID" value="OBI10663.1"/>
    <property type="molecule type" value="Genomic_DNA"/>
</dbReference>
<dbReference type="Gene3D" id="3.30.450.40">
    <property type="match status" value="2"/>
</dbReference>
<evidence type="ECO:0000256" key="7">
    <source>
        <dbReference type="ARBA" id="ARBA00022840"/>
    </source>
</evidence>
<evidence type="ECO:0000313" key="12">
    <source>
        <dbReference type="Proteomes" id="UP000092207"/>
    </source>
</evidence>
<dbReference type="EC" id="2.7.13.3" evidence="2"/>
<dbReference type="SUPFAM" id="SSF55874">
    <property type="entry name" value="ATPase domain of HSP90 chaperone/DNA topoisomerase II/histidine kinase"/>
    <property type="match status" value="1"/>
</dbReference>
<evidence type="ECO:0000259" key="10">
    <source>
        <dbReference type="SMART" id="SM00387"/>
    </source>
</evidence>
<dbReference type="Gene3D" id="1.20.5.1930">
    <property type="match status" value="1"/>
</dbReference>
<dbReference type="GO" id="GO:0046983">
    <property type="term" value="F:protein dimerization activity"/>
    <property type="evidence" value="ECO:0007669"/>
    <property type="project" value="InterPro"/>
</dbReference>
<feature type="domain" description="Histidine kinase/HSP90-like ATPase" evidence="10">
    <location>
        <begin position="456"/>
        <end position="546"/>
    </location>
</feature>
<accession>A0A1A2WCS4</accession>
<sequence length="550" mass="57882">MVAELVAREAPPAEVFNAVAEQLGECLDVYNTTVIRFDGDELVLEAVGRVEELDISAPTAGWRFSLGGDHVAPMVLRTGRPARMDTHRGADGSTAAFIRELGIQSMVAVPVIVGGHVWGAVGVASRTEPLPPDTESRMADFADLVGTSIANAATRSALQASRDSLRELADNLSVLARQQTALRRVATLVAQGVSQAQVFSAVAEEMADCLDVGSAEVLRFEDDGAAIVVVASHAAPGVAHLEVGERLGTEGDNVAARVLHTRCAARIDSWEGADGPIAERVRELGIRSRIGAPIVVDERLWGLAVVATTEHDPLPADTEARIVEFAELVATAIAAATTRAELIASRARIVAAADDARRRLERDIHDGAQQRLVALGMKLRFAQESVPPESDALKHELSEAVSGLTDVFTELQEISRGIHPAVLSTGGLSAALKTLARRSSVPVDLDVAIGHRLPESVEVAVYYVVAEALTNAAKHAQASEVIVRAHAGDTNLTLLISDDGVGGADSGKGSGLIGLKDRIEVLGGWMRVVSPLGGGTALDITIPHHTNRAE</sequence>
<keyword evidence="5" id="KW-0547">Nucleotide-binding</keyword>
<dbReference type="Pfam" id="PF07730">
    <property type="entry name" value="HisKA_3"/>
    <property type="match status" value="1"/>
</dbReference>
<feature type="domain" description="GAF" evidence="9">
    <location>
        <begin position="164"/>
        <end position="343"/>
    </location>
</feature>
<evidence type="ECO:0000256" key="3">
    <source>
        <dbReference type="ARBA" id="ARBA00022553"/>
    </source>
</evidence>
<dbReference type="Pfam" id="PF01590">
    <property type="entry name" value="GAF"/>
    <property type="match status" value="2"/>
</dbReference>
<dbReference type="InterPro" id="IPR050482">
    <property type="entry name" value="Sensor_HK_TwoCompSys"/>
</dbReference>
<feature type="domain" description="GAF" evidence="9">
    <location>
        <begin position="11"/>
        <end position="159"/>
    </location>
</feature>
<dbReference type="Pfam" id="PF02518">
    <property type="entry name" value="HATPase_c"/>
    <property type="match status" value="1"/>
</dbReference>
<dbReference type="CDD" id="cd16917">
    <property type="entry name" value="HATPase_UhpB-NarQ-NarX-like"/>
    <property type="match status" value="1"/>
</dbReference>
<evidence type="ECO:0000313" key="11">
    <source>
        <dbReference type="EMBL" id="OBI10663.1"/>
    </source>
</evidence>
<dbReference type="PANTHER" id="PTHR24421:SF10">
    <property type="entry name" value="NITRATE_NITRITE SENSOR PROTEIN NARQ"/>
    <property type="match status" value="1"/>
</dbReference>
<reference evidence="11 12" key="1">
    <citation type="submission" date="2016-06" db="EMBL/GenBank/DDBJ databases">
        <authorList>
            <person name="Kjaerup R.B."/>
            <person name="Dalgaard T.S."/>
            <person name="Juul-Madsen H.R."/>
        </authorList>
    </citation>
    <scope>NUCLEOTIDE SEQUENCE [LARGE SCALE GENOMIC DNA]</scope>
    <source>
        <strain evidence="11 12">E2838</strain>
    </source>
</reference>
<keyword evidence="6" id="KW-0418">Kinase</keyword>
<dbReference type="GO" id="GO:0016020">
    <property type="term" value="C:membrane"/>
    <property type="evidence" value="ECO:0007669"/>
    <property type="project" value="InterPro"/>
</dbReference>
<comment type="caution">
    <text evidence="11">The sequence shown here is derived from an EMBL/GenBank/DDBJ whole genome shotgun (WGS) entry which is preliminary data.</text>
</comment>
<dbReference type="Gene3D" id="3.30.565.10">
    <property type="entry name" value="Histidine kinase-like ATPase, C-terminal domain"/>
    <property type="match status" value="1"/>
</dbReference>
<comment type="catalytic activity">
    <reaction evidence="1">
        <text>ATP + protein L-histidine = ADP + protein N-phospho-L-histidine.</text>
        <dbReference type="EC" id="2.7.13.3"/>
    </reaction>
</comment>
<proteinExistence type="predicted"/>
<evidence type="ECO:0000256" key="2">
    <source>
        <dbReference type="ARBA" id="ARBA00012438"/>
    </source>
</evidence>
<dbReference type="SMART" id="SM00065">
    <property type="entry name" value="GAF"/>
    <property type="match status" value="2"/>
</dbReference>
<evidence type="ECO:0000256" key="5">
    <source>
        <dbReference type="ARBA" id="ARBA00022741"/>
    </source>
</evidence>
<evidence type="ECO:0000259" key="9">
    <source>
        <dbReference type="SMART" id="SM00065"/>
    </source>
</evidence>
<dbReference type="InterPro" id="IPR003018">
    <property type="entry name" value="GAF"/>
</dbReference>
<dbReference type="SMART" id="SM00387">
    <property type="entry name" value="HATPase_c"/>
    <property type="match status" value="1"/>
</dbReference>
<evidence type="ECO:0000256" key="8">
    <source>
        <dbReference type="ARBA" id="ARBA00023012"/>
    </source>
</evidence>
<organism evidence="11 12">
    <name type="scientific">Mycobacterium scrofulaceum</name>
    <dbReference type="NCBI Taxonomy" id="1783"/>
    <lineage>
        <taxon>Bacteria</taxon>
        <taxon>Bacillati</taxon>
        <taxon>Actinomycetota</taxon>
        <taxon>Actinomycetes</taxon>
        <taxon>Mycobacteriales</taxon>
        <taxon>Mycobacteriaceae</taxon>
        <taxon>Mycobacterium</taxon>
    </lineage>
</organism>
<name>A0A1A2WCS4_MYCSC</name>
<keyword evidence="7" id="KW-0067">ATP-binding</keyword>
<keyword evidence="8" id="KW-0902">Two-component regulatory system</keyword>
<dbReference type="AlphaFoldDB" id="A0A1A2WCS4"/>
<keyword evidence="4" id="KW-0808">Transferase</keyword>
<gene>
    <name evidence="11" type="ORF">A5679_06345</name>
</gene>
<dbReference type="InterPro" id="IPR036890">
    <property type="entry name" value="HATPase_C_sf"/>
</dbReference>
<dbReference type="InterPro" id="IPR011712">
    <property type="entry name" value="Sig_transdc_His_kin_sub3_dim/P"/>
</dbReference>
<dbReference type="PANTHER" id="PTHR24421">
    <property type="entry name" value="NITRATE/NITRITE SENSOR PROTEIN NARX-RELATED"/>
    <property type="match status" value="1"/>
</dbReference>
<dbReference type="InterPro" id="IPR003594">
    <property type="entry name" value="HATPase_dom"/>
</dbReference>
<dbReference type="SUPFAM" id="SSF55781">
    <property type="entry name" value="GAF domain-like"/>
    <property type="match status" value="2"/>
</dbReference>
<evidence type="ECO:0000256" key="6">
    <source>
        <dbReference type="ARBA" id="ARBA00022777"/>
    </source>
</evidence>